<dbReference type="InterPro" id="IPR010730">
    <property type="entry name" value="HET"/>
</dbReference>
<dbReference type="AlphaFoldDB" id="A0A395RZL6"/>
<protein>
    <submittedName>
        <fullName evidence="2">Het domain-containing</fullName>
    </submittedName>
</protein>
<evidence type="ECO:0000313" key="2">
    <source>
        <dbReference type="EMBL" id="RGP65272.1"/>
    </source>
</evidence>
<reference evidence="2 3" key="1">
    <citation type="journal article" date="2018" name="PLoS Pathog.">
        <title>Evolution of structural diversity of trichothecenes, a family of toxins produced by plant pathogenic and entomopathogenic fungi.</title>
        <authorList>
            <person name="Proctor R.H."/>
            <person name="McCormick S.P."/>
            <person name="Kim H.S."/>
            <person name="Cardoza R.E."/>
            <person name="Stanley A.M."/>
            <person name="Lindo L."/>
            <person name="Kelly A."/>
            <person name="Brown D.W."/>
            <person name="Lee T."/>
            <person name="Vaughan M.M."/>
            <person name="Alexander N.J."/>
            <person name="Busman M."/>
            <person name="Gutierrez S."/>
        </authorList>
    </citation>
    <scope>NUCLEOTIDE SEQUENCE [LARGE SCALE GENOMIC DNA]</scope>
    <source>
        <strain evidence="2 3">NRRL 20695</strain>
    </source>
</reference>
<feature type="domain" description="Heterokaryon incompatibility" evidence="1">
    <location>
        <begin position="51"/>
        <end position="203"/>
    </location>
</feature>
<organism evidence="2 3">
    <name type="scientific">Fusarium longipes</name>
    <dbReference type="NCBI Taxonomy" id="694270"/>
    <lineage>
        <taxon>Eukaryota</taxon>
        <taxon>Fungi</taxon>
        <taxon>Dikarya</taxon>
        <taxon>Ascomycota</taxon>
        <taxon>Pezizomycotina</taxon>
        <taxon>Sordariomycetes</taxon>
        <taxon>Hypocreomycetidae</taxon>
        <taxon>Hypocreales</taxon>
        <taxon>Nectriaceae</taxon>
        <taxon>Fusarium</taxon>
    </lineage>
</organism>
<dbReference type="PANTHER" id="PTHR24148">
    <property type="entry name" value="ANKYRIN REPEAT DOMAIN-CONTAINING PROTEIN 39 HOMOLOG-RELATED"/>
    <property type="match status" value="1"/>
</dbReference>
<proteinExistence type="predicted"/>
<keyword evidence="3" id="KW-1185">Reference proteome</keyword>
<accession>A0A395RZL6</accession>
<dbReference type="EMBL" id="PXOG01000237">
    <property type="protein sequence ID" value="RGP65272.1"/>
    <property type="molecule type" value="Genomic_DNA"/>
</dbReference>
<comment type="caution">
    <text evidence="2">The sequence shown here is derived from an EMBL/GenBank/DDBJ whole genome shotgun (WGS) entry which is preliminary data.</text>
</comment>
<dbReference type="InterPro" id="IPR052895">
    <property type="entry name" value="HetReg/Transcr_Mod"/>
</dbReference>
<evidence type="ECO:0000313" key="3">
    <source>
        <dbReference type="Proteomes" id="UP000266234"/>
    </source>
</evidence>
<dbReference type="Pfam" id="PF06985">
    <property type="entry name" value="HET"/>
    <property type="match status" value="1"/>
</dbReference>
<gene>
    <name evidence="2" type="ORF">FLONG3_9302</name>
</gene>
<dbReference type="OrthoDB" id="2157530at2759"/>
<evidence type="ECO:0000259" key="1">
    <source>
        <dbReference type="Pfam" id="PF06985"/>
    </source>
</evidence>
<dbReference type="PANTHER" id="PTHR24148:SF64">
    <property type="entry name" value="HETEROKARYON INCOMPATIBILITY DOMAIN-CONTAINING PROTEIN"/>
    <property type="match status" value="1"/>
</dbReference>
<dbReference type="STRING" id="694270.A0A395RZL6"/>
<name>A0A395RZL6_9HYPO</name>
<dbReference type="Proteomes" id="UP000266234">
    <property type="component" value="Unassembled WGS sequence"/>
</dbReference>
<sequence>MEPFKYESLPTQTSIRILILYPAADTSTPLEVDLLIKDRYELLCDPRNSTYNAVSYVWGEGAHDIPLYCPSQARYFYISAVVDGMLRTLRKGHKEMRLWIDALCLNQKDDQEKSIQVQQMGQIYHMANKVYIWLGPANPSVPSAFTFLRALVAKFEPTPSEAKDPTVKEIFDTCEETFKYRTLQDIMFLLQQPWFTRRWTLQEGFLAREAVVRCGSHKIPWHWFTAGLRLIHNRAQELRIIQDNQNALHALDVLNMLREPGDLLTLLWTFHQNHCSDPRDRIYSLLGLAQNMNRANRYCDEFHHLSDPRHDHDESKKQMPSPDYRLDEGAVFRGFISHCIWTGRFLHVLFHLDSFGSLSEVNRKYSSWIPNWAASRVRTCNSLEATSELMPGIQCIDKDIYYSTGQVSYRSASPLLPKEFVFIRPIEFMKGSHHGLILHGLYCQQIVEICKPWPENDDNGNLATYLTDWVHKDSILHLPESKRGYSRIRSEVVKRLLLLLTGPHFFGYAKHKLLETIQDTDDCIRYDHNRPPPLTNTMSKLIGISDTLYPVIRRSRLYTIEDLKLKQHMDWNYNTVQRPTIESRQDLLHFLDSFSAMMQEGKKRLIVTCSSDPMTAQERRHWIGPRDVKPGDVITSITTSGNIGVLLRPHDSPSTIDGQPVFRIIGTLWTVDDVHLDGSSKTKSNNPGFDEFTIV</sequence>